<comment type="similarity">
    <text evidence="1 4">Belongs to the PstS family.</text>
</comment>
<dbReference type="PROSITE" id="PS51257">
    <property type="entry name" value="PROKAR_LIPOPROTEIN"/>
    <property type="match status" value="1"/>
</dbReference>
<accession>A0A1C4H4S5</accession>
<evidence type="ECO:0000256" key="1">
    <source>
        <dbReference type="ARBA" id="ARBA00008725"/>
    </source>
</evidence>
<keyword evidence="5" id="KW-0732">Signal</keyword>
<dbReference type="SUPFAM" id="SSF53850">
    <property type="entry name" value="Periplasmic binding protein-like II"/>
    <property type="match status" value="1"/>
</dbReference>
<dbReference type="PIRSF" id="PIRSF002756">
    <property type="entry name" value="PstS"/>
    <property type="match status" value="1"/>
</dbReference>
<keyword evidence="8" id="KW-1185">Reference proteome</keyword>
<feature type="domain" description="PBP" evidence="6">
    <location>
        <begin position="44"/>
        <end position="342"/>
    </location>
</feature>
<dbReference type="Pfam" id="PF12849">
    <property type="entry name" value="PBP_like_2"/>
    <property type="match status" value="1"/>
</dbReference>
<dbReference type="PANTHER" id="PTHR42996:SF1">
    <property type="entry name" value="PHOSPHATE-BINDING PROTEIN PSTS"/>
    <property type="match status" value="1"/>
</dbReference>
<evidence type="ECO:0000313" key="8">
    <source>
        <dbReference type="Proteomes" id="UP000242610"/>
    </source>
</evidence>
<evidence type="ECO:0000313" key="7">
    <source>
        <dbReference type="EMBL" id="SCC79875.1"/>
    </source>
</evidence>
<dbReference type="InterPro" id="IPR050962">
    <property type="entry name" value="Phosphate-bind_PstS"/>
</dbReference>
<dbReference type="RefSeq" id="WP_091847744.1">
    <property type="nucleotide sequence ID" value="NZ_FMBL01000002.1"/>
</dbReference>
<feature type="signal peptide" evidence="5">
    <location>
        <begin position="1"/>
        <end position="23"/>
    </location>
</feature>
<organism evidence="7 8">
    <name type="scientific">Bifidobacterium commune</name>
    <dbReference type="NCBI Taxonomy" id="1505727"/>
    <lineage>
        <taxon>Bacteria</taxon>
        <taxon>Bacillati</taxon>
        <taxon>Actinomycetota</taxon>
        <taxon>Actinomycetes</taxon>
        <taxon>Bifidobacteriales</taxon>
        <taxon>Bifidobacteriaceae</taxon>
        <taxon>Bifidobacterium</taxon>
    </lineage>
</organism>
<dbReference type="CDD" id="cd13565">
    <property type="entry name" value="PBP2_PstS"/>
    <property type="match status" value="1"/>
</dbReference>
<evidence type="ECO:0000256" key="3">
    <source>
        <dbReference type="ARBA" id="ARBA00022592"/>
    </source>
</evidence>
<protein>
    <recommendedName>
        <fullName evidence="4">Phosphate-binding protein</fullName>
    </recommendedName>
</protein>
<dbReference type="InterPro" id="IPR005673">
    <property type="entry name" value="ABC_phos-bd_PstS"/>
</dbReference>
<dbReference type="OrthoDB" id="9801510at2"/>
<evidence type="ECO:0000259" key="6">
    <source>
        <dbReference type="Pfam" id="PF12849"/>
    </source>
</evidence>
<dbReference type="GO" id="GO:0035435">
    <property type="term" value="P:phosphate ion transmembrane transport"/>
    <property type="evidence" value="ECO:0007669"/>
    <property type="project" value="InterPro"/>
</dbReference>
<dbReference type="Proteomes" id="UP000242610">
    <property type="component" value="Unassembled WGS sequence"/>
</dbReference>
<gene>
    <name evidence="7" type="ORF">GA0061077_0867</name>
</gene>
<dbReference type="AlphaFoldDB" id="A0A1C4H4S5"/>
<dbReference type="Gene3D" id="3.40.190.10">
    <property type="entry name" value="Periplasmic binding protein-like II"/>
    <property type="match status" value="2"/>
</dbReference>
<feature type="chain" id="PRO_5008692863" description="Phosphate-binding protein" evidence="5">
    <location>
        <begin position="24"/>
        <end position="374"/>
    </location>
</feature>
<dbReference type="EMBL" id="FMBL01000002">
    <property type="protein sequence ID" value="SCC79875.1"/>
    <property type="molecule type" value="Genomic_DNA"/>
</dbReference>
<dbReference type="GO" id="GO:0043190">
    <property type="term" value="C:ATP-binding cassette (ABC) transporter complex"/>
    <property type="evidence" value="ECO:0007669"/>
    <property type="project" value="InterPro"/>
</dbReference>
<evidence type="ECO:0000256" key="4">
    <source>
        <dbReference type="PIRNR" id="PIRNR002756"/>
    </source>
</evidence>
<evidence type="ECO:0000256" key="5">
    <source>
        <dbReference type="SAM" id="SignalP"/>
    </source>
</evidence>
<dbReference type="InterPro" id="IPR024370">
    <property type="entry name" value="PBP_domain"/>
</dbReference>
<evidence type="ECO:0000256" key="2">
    <source>
        <dbReference type="ARBA" id="ARBA00022448"/>
    </source>
</evidence>
<sequence length="374" mass="38456">MHSTMLKRIIAVVSSLAVTTALAACGDNTVPAGSSNASKGKSSGIAGEFHGAGASSQQGAVEAWIATYQGTHRHTKIAYNPSGSGAGVSTFVTGAIAWAGTDAPLSDQQIEQSKSVCKSGSAFDVPVYVSPIAVTFNLKGISGEGKHLNMDAGIVAGIFDGKITQWNDEAIKAQNPKVSLPATPITVVHRSDKSGTTNNFTSYLKAAAPNDWPHEAQENWPNEVGQAAKGTDGIISSIGQADGTIGYADEAKVGDFGTVAVKVGSDYVAPSAQAAAKTVNASPLRAMPKGSKRVVVDVDYATTTAGNYPVVSSSYAVACPAYKDAKTGAFVRDWLDYILSDKGQEVAAENTGSAPLGGTLTQKALKSVSEIRAK</sequence>
<dbReference type="STRING" id="1505727.GA0061077_0867"/>
<dbReference type="PANTHER" id="PTHR42996">
    <property type="entry name" value="PHOSPHATE-BINDING PROTEIN PSTS"/>
    <property type="match status" value="1"/>
</dbReference>
<proteinExistence type="inferred from homology"/>
<name>A0A1C4H4S5_9BIFI</name>
<dbReference type="GO" id="GO:0042301">
    <property type="term" value="F:phosphate ion binding"/>
    <property type="evidence" value="ECO:0007669"/>
    <property type="project" value="InterPro"/>
</dbReference>
<keyword evidence="3 4" id="KW-0592">Phosphate transport</keyword>
<reference evidence="8" key="1">
    <citation type="submission" date="2016-08" db="EMBL/GenBank/DDBJ databases">
        <authorList>
            <person name="Varghese N."/>
            <person name="Submissions Spin"/>
        </authorList>
    </citation>
    <scope>NUCLEOTIDE SEQUENCE [LARGE SCALE GENOMIC DNA]</scope>
    <source>
        <strain evidence="8">R-52791</strain>
    </source>
</reference>
<keyword evidence="2 4" id="KW-0813">Transport</keyword>